<reference evidence="10 11" key="1">
    <citation type="submission" date="2024-01" db="EMBL/GenBank/DDBJ databases">
        <title>Multi-omics insights into the function and evolution of sodium benzoate biodegradation pathways in Benzoatithermus flavus gen. nov., sp. nov. from hot spring.</title>
        <authorList>
            <person name="Hu C.-J."/>
            <person name="Li W.-J."/>
        </authorList>
    </citation>
    <scope>NUCLEOTIDE SEQUENCE [LARGE SCALE GENOMIC DNA]</scope>
    <source>
        <strain evidence="10 11">SYSU G07066</strain>
    </source>
</reference>
<feature type="transmembrane region" description="Helical" evidence="8">
    <location>
        <begin position="256"/>
        <end position="274"/>
    </location>
</feature>
<name>A0ABU8XMI7_9PROT</name>
<evidence type="ECO:0000256" key="8">
    <source>
        <dbReference type="SAM" id="Phobius"/>
    </source>
</evidence>
<feature type="transmembrane region" description="Helical" evidence="8">
    <location>
        <begin position="114"/>
        <end position="133"/>
    </location>
</feature>
<organism evidence="10 11">
    <name type="scientific">Benzoatithermus flavus</name>
    <dbReference type="NCBI Taxonomy" id="3108223"/>
    <lineage>
        <taxon>Bacteria</taxon>
        <taxon>Pseudomonadati</taxon>
        <taxon>Pseudomonadota</taxon>
        <taxon>Alphaproteobacteria</taxon>
        <taxon>Geminicoccales</taxon>
        <taxon>Geminicoccaceae</taxon>
        <taxon>Benzoatithermus</taxon>
    </lineage>
</organism>
<evidence type="ECO:0000256" key="1">
    <source>
        <dbReference type="ARBA" id="ARBA00004651"/>
    </source>
</evidence>
<dbReference type="InterPro" id="IPR000620">
    <property type="entry name" value="EamA_dom"/>
</dbReference>
<proteinExistence type="inferred from homology"/>
<dbReference type="EMBL" id="JBBLZC010000003">
    <property type="protein sequence ID" value="MEK0082402.1"/>
    <property type="molecule type" value="Genomic_DNA"/>
</dbReference>
<evidence type="ECO:0000256" key="2">
    <source>
        <dbReference type="ARBA" id="ARBA00007362"/>
    </source>
</evidence>
<evidence type="ECO:0000256" key="7">
    <source>
        <dbReference type="ARBA" id="ARBA00023136"/>
    </source>
</evidence>
<comment type="similarity">
    <text evidence="2">Belongs to the EamA transporter family.</text>
</comment>
<dbReference type="Pfam" id="PF00892">
    <property type="entry name" value="EamA"/>
    <property type="match status" value="2"/>
</dbReference>
<feature type="transmembrane region" description="Helical" evidence="8">
    <location>
        <begin position="140"/>
        <end position="156"/>
    </location>
</feature>
<gene>
    <name evidence="10" type="primary">rarD</name>
    <name evidence="10" type="ORF">U1T56_04520</name>
</gene>
<feature type="transmembrane region" description="Helical" evidence="8">
    <location>
        <begin position="162"/>
        <end position="179"/>
    </location>
</feature>
<dbReference type="NCBIfam" id="TIGR00688">
    <property type="entry name" value="rarD"/>
    <property type="match status" value="1"/>
</dbReference>
<keyword evidence="11" id="KW-1185">Reference proteome</keyword>
<feature type="transmembrane region" description="Helical" evidence="8">
    <location>
        <begin position="44"/>
        <end position="66"/>
    </location>
</feature>
<evidence type="ECO:0000313" key="10">
    <source>
        <dbReference type="EMBL" id="MEK0082402.1"/>
    </source>
</evidence>
<dbReference type="PANTHER" id="PTHR22911:SF137">
    <property type="entry name" value="SOLUTE CARRIER FAMILY 35 MEMBER G2-RELATED"/>
    <property type="match status" value="1"/>
</dbReference>
<feature type="transmembrane region" description="Helical" evidence="8">
    <location>
        <begin position="21"/>
        <end position="38"/>
    </location>
</feature>
<comment type="subcellular location">
    <subcellularLocation>
        <location evidence="1">Cell membrane</location>
        <topology evidence="1">Multi-pass membrane protein</topology>
    </subcellularLocation>
</comment>
<protein>
    <submittedName>
        <fullName evidence="10">EamA family transporter RarD</fullName>
    </submittedName>
</protein>
<dbReference type="Proteomes" id="UP001375743">
    <property type="component" value="Unassembled WGS sequence"/>
</dbReference>
<evidence type="ECO:0000256" key="5">
    <source>
        <dbReference type="ARBA" id="ARBA00022692"/>
    </source>
</evidence>
<keyword evidence="6 8" id="KW-1133">Transmembrane helix</keyword>
<keyword evidence="4" id="KW-1003">Cell membrane</keyword>
<dbReference type="RefSeq" id="WP_418158253.1">
    <property type="nucleotide sequence ID" value="NZ_JBBLZC010000003.1"/>
</dbReference>
<comment type="caution">
    <text evidence="10">The sequence shown here is derived from an EMBL/GenBank/DDBJ whole genome shotgun (WGS) entry which is preliminary data.</text>
</comment>
<dbReference type="InterPro" id="IPR037185">
    <property type="entry name" value="EmrE-like"/>
</dbReference>
<feature type="domain" description="EamA" evidence="9">
    <location>
        <begin position="165"/>
        <end position="295"/>
    </location>
</feature>
<feature type="transmembrane region" description="Helical" evidence="8">
    <location>
        <begin position="223"/>
        <end position="244"/>
    </location>
</feature>
<accession>A0ABU8XMI7</accession>
<feature type="transmembrane region" description="Helical" evidence="8">
    <location>
        <begin position="191"/>
        <end position="211"/>
    </location>
</feature>
<keyword evidence="7 8" id="KW-0472">Membrane</keyword>
<evidence type="ECO:0000259" key="9">
    <source>
        <dbReference type="Pfam" id="PF00892"/>
    </source>
</evidence>
<feature type="transmembrane region" description="Helical" evidence="8">
    <location>
        <begin position="280"/>
        <end position="301"/>
    </location>
</feature>
<evidence type="ECO:0000256" key="3">
    <source>
        <dbReference type="ARBA" id="ARBA00022448"/>
    </source>
</evidence>
<sequence>MAGLAERTTMTTAAGGDTREGLLLTGSAFALWGLYPFYFKALAAVPALEIVLHRIVWSSLLLAIVIQARGGWHEVVGALRDPGLRRGLIATTVLIAANWFAYVVAVTGDQVLDASLGYFLCPLVSVALGVLVLKERLTKGQVAAVALAGLAVLMLIVKLGIVPRMALFLAISFGLYGLLKKRLPVSPLVALFLECALLLPPAAALAVWLWLEHGLVGPTAEPFTFVLLLLAGVITVVPLLLFGLGARRIRLSTVGLLQYIAPTMLFFEGVLWFGEPLNPWRLAAFVLIWAALALYTGDGWLRARRAA</sequence>
<feature type="domain" description="EamA" evidence="9">
    <location>
        <begin position="21"/>
        <end position="156"/>
    </location>
</feature>
<keyword evidence="3" id="KW-0813">Transport</keyword>
<dbReference type="PANTHER" id="PTHR22911">
    <property type="entry name" value="ACYL-MALONYL CONDENSING ENZYME-RELATED"/>
    <property type="match status" value="1"/>
</dbReference>
<feature type="transmembrane region" description="Helical" evidence="8">
    <location>
        <begin position="87"/>
        <end position="108"/>
    </location>
</feature>
<dbReference type="InterPro" id="IPR004626">
    <property type="entry name" value="RarD"/>
</dbReference>
<evidence type="ECO:0000256" key="4">
    <source>
        <dbReference type="ARBA" id="ARBA00022475"/>
    </source>
</evidence>
<dbReference type="SUPFAM" id="SSF103481">
    <property type="entry name" value="Multidrug resistance efflux transporter EmrE"/>
    <property type="match status" value="2"/>
</dbReference>
<evidence type="ECO:0000313" key="11">
    <source>
        <dbReference type="Proteomes" id="UP001375743"/>
    </source>
</evidence>
<evidence type="ECO:0000256" key="6">
    <source>
        <dbReference type="ARBA" id="ARBA00022989"/>
    </source>
</evidence>
<keyword evidence="5 8" id="KW-0812">Transmembrane</keyword>